<comment type="caution">
    <text evidence="1">The sequence shown here is derived from an EMBL/GenBank/DDBJ whole genome shotgun (WGS) entry which is preliminary data.</text>
</comment>
<protein>
    <submittedName>
        <fullName evidence="1">Uncharacterized protein</fullName>
    </submittedName>
</protein>
<dbReference type="Proteomes" id="UP001500101">
    <property type="component" value="Unassembled WGS sequence"/>
</dbReference>
<reference evidence="2" key="1">
    <citation type="journal article" date="2019" name="Int. J. Syst. Evol. Microbiol.">
        <title>The Global Catalogue of Microorganisms (GCM) 10K type strain sequencing project: providing services to taxonomists for standard genome sequencing and annotation.</title>
        <authorList>
            <consortium name="The Broad Institute Genomics Platform"/>
            <consortium name="The Broad Institute Genome Sequencing Center for Infectious Disease"/>
            <person name="Wu L."/>
            <person name="Ma J."/>
        </authorList>
    </citation>
    <scope>NUCLEOTIDE SEQUENCE [LARGE SCALE GENOMIC DNA]</scope>
    <source>
        <strain evidence="2">JCM 16704</strain>
    </source>
</reference>
<accession>A0ABP7Z2N8</accession>
<proteinExistence type="predicted"/>
<gene>
    <name evidence="1" type="ORF">GCM10022216_30720</name>
</gene>
<keyword evidence="2" id="KW-1185">Reference proteome</keyword>
<organism evidence="1 2">
    <name type="scientific">Sphingobacterium kyonggiense</name>
    <dbReference type="NCBI Taxonomy" id="714075"/>
    <lineage>
        <taxon>Bacteria</taxon>
        <taxon>Pseudomonadati</taxon>
        <taxon>Bacteroidota</taxon>
        <taxon>Sphingobacteriia</taxon>
        <taxon>Sphingobacteriales</taxon>
        <taxon>Sphingobacteriaceae</taxon>
        <taxon>Sphingobacterium</taxon>
    </lineage>
</organism>
<evidence type="ECO:0000313" key="2">
    <source>
        <dbReference type="Proteomes" id="UP001500101"/>
    </source>
</evidence>
<dbReference type="EMBL" id="BAAAZI010000012">
    <property type="protein sequence ID" value="GAA4146139.1"/>
    <property type="molecule type" value="Genomic_DNA"/>
</dbReference>
<sequence length="186" mass="21700">MLIYKIMKAIMIIVFSSFLVLIAKGQNQVKLKDPKFDEVGKSSLKELQDLNAEMVRKSKKPFTRIQLKVDEYNKVFKFDGSSDVFQITLLHNNLLKNDWDKSSLSFIETFTPIEIGKQERYVERVNTQKYKAIIFFTNDQILGLSSFILYKSLVDSNIYFITYISDSIDKVKINNMKRVIVCLQTK</sequence>
<name>A0ABP7Z2N8_9SPHI</name>
<evidence type="ECO:0000313" key="1">
    <source>
        <dbReference type="EMBL" id="GAA4146139.1"/>
    </source>
</evidence>